<dbReference type="GO" id="GO:0048731">
    <property type="term" value="P:system development"/>
    <property type="evidence" value="ECO:0007669"/>
    <property type="project" value="TreeGrafter"/>
</dbReference>
<organism evidence="7 8">
    <name type="scientific">Ensete ventricosum</name>
    <name type="common">Abyssinian banana</name>
    <name type="synonym">Musa ensete</name>
    <dbReference type="NCBI Taxonomy" id="4639"/>
    <lineage>
        <taxon>Eukaryota</taxon>
        <taxon>Viridiplantae</taxon>
        <taxon>Streptophyta</taxon>
        <taxon>Embryophyta</taxon>
        <taxon>Tracheophyta</taxon>
        <taxon>Spermatophyta</taxon>
        <taxon>Magnoliopsida</taxon>
        <taxon>Liliopsida</taxon>
        <taxon>Zingiberales</taxon>
        <taxon>Musaceae</taxon>
        <taxon>Ensete</taxon>
    </lineage>
</organism>
<dbReference type="EMBL" id="JAQQAF010000001">
    <property type="protein sequence ID" value="KAJ8511300.1"/>
    <property type="molecule type" value="Genomic_DNA"/>
</dbReference>
<accession>A0AAV8RW45</accession>
<sequence>MEDSGAAAHTASSGRQSPSHQHEFPAGFRFLPTAVEILKYYLPNVASGLALPYDGGFEEMDIYRHDPDQLPIDISDGHSRWAFFIVFTAMPDEDDHGNVRSTPHGLWKLQRPDRPVKDDDGRVIGYKRSFAFYYKKAHCRFARTGWRMNEYRLSRKFYRSKDDSKISRCVACKIYILMEDRAKTYRNHK</sequence>
<reference evidence="7 8" key="1">
    <citation type="submission" date="2022-12" db="EMBL/GenBank/DDBJ databases">
        <title>Chromosome-scale assembly of the Ensete ventricosum genome.</title>
        <authorList>
            <person name="Dussert Y."/>
            <person name="Stocks J."/>
            <person name="Wendawek A."/>
            <person name="Woldeyes F."/>
            <person name="Nichols R.A."/>
            <person name="Borrell J.S."/>
        </authorList>
    </citation>
    <scope>NUCLEOTIDE SEQUENCE [LARGE SCALE GENOMIC DNA]</scope>
    <source>
        <strain evidence="8">cv. Maze</strain>
        <tissue evidence="7">Seeds</tissue>
    </source>
</reference>
<evidence type="ECO:0000256" key="4">
    <source>
        <dbReference type="ARBA" id="ARBA00023242"/>
    </source>
</evidence>
<gene>
    <name evidence="7" type="ORF">OPV22_001734</name>
</gene>
<dbReference type="PROSITE" id="PS51005">
    <property type="entry name" value="NAC"/>
    <property type="match status" value="1"/>
</dbReference>
<dbReference type="Gene3D" id="2.170.150.80">
    <property type="entry name" value="NAC domain"/>
    <property type="match status" value="1"/>
</dbReference>
<protein>
    <recommendedName>
        <fullName evidence="6">NAC domain-containing protein</fullName>
    </recommendedName>
</protein>
<name>A0AAV8RW45_ENSVE</name>
<dbReference type="InterPro" id="IPR003441">
    <property type="entry name" value="NAC-dom"/>
</dbReference>
<dbReference type="InterPro" id="IPR036093">
    <property type="entry name" value="NAC_dom_sf"/>
</dbReference>
<dbReference type="GO" id="GO:0006355">
    <property type="term" value="P:regulation of DNA-templated transcription"/>
    <property type="evidence" value="ECO:0007669"/>
    <property type="project" value="InterPro"/>
</dbReference>
<dbReference type="GO" id="GO:0003677">
    <property type="term" value="F:DNA binding"/>
    <property type="evidence" value="ECO:0007669"/>
    <property type="project" value="UniProtKB-KW"/>
</dbReference>
<dbReference type="Pfam" id="PF02365">
    <property type="entry name" value="NAM"/>
    <property type="match status" value="1"/>
</dbReference>
<dbReference type="SUPFAM" id="SSF101941">
    <property type="entry name" value="NAC domain"/>
    <property type="match status" value="1"/>
</dbReference>
<dbReference type="Proteomes" id="UP001222027">
    <property type="component" value="Unassembled WGS sequence"/>
</dbReference>
<evidence type="ECO:0000256" key="3">
    <source>
        <dbReference type="ARBA" id="ARBA00023163"/>
    </source>
</evidence>
<feature type="compositionally biased region" description="Polar residues" evidence="5">
    <location>
        <begin position="10"/>
        <end position="19"/>
    </location>
</feature>
<evidence type="ECO:0000313" key="7">
    <source>
        <dbReference type="EMBL" id="KAJ8511300.1"/>
    </source>
</evidence>
<dbReference type="PANTHER" id="PTHR31719">
    <property type="entry name" value="NAC TRANSCRIPTION FACTOR 56"/>
    <property type="match status" value="1"/>
</dbReference>
<evidence type="ECO:0000256" key="5">
    <source>
        <dbReference type="SAM" id="MobiDB-lite"/>
    </source>
</evidence>
<dbReference type="AlphaFoldDB" id="A0AAV8RW45"/>
<keyword evidence="8" id="KW-1185">Reference proteome</keyword>
<keyword evidence="1" id="KW-0805">Transcription regulation</keyword>
<dbReference type="PANTHER" id="PTHR31719:SF251">
    <property type="entry name" value="OS04G0437000 PROTEIN"/>
    <property type="match status" value="1"/>
</dbReference>
<keyword evidence="2" id="KW-0238">DNA-binding</keyword>
<proteinExistence type="predicted"/>
<keyword evidence="3" id="KW-0804">Transcription</keyword>
<evidence type="ECO:0000256" key="1">
    <source>
        <dbReference type="ARBA" id="ARBA00023015"/>
    </source>
</evidence>
<comment type="caution">
    <text evidence="7">The sequence shown here is derived from an EMBL/GenBank/DDBJ whole genome shotgun (WGS) entry which is preliminary data.</text>
</comment>
<feature type="domain" description="NAC" evidence="6">
    <location>
        <begin position="24"/>
        <end position="177"/>
    </location>
</feature>
<feature type="region of interest" description="Disordered" evidence="5">
    <location>
        <begin position="1"/>
        <end position="22"/>
    </location>
</feature>
<evidence type="ECO:0000313" key="8">
    <source>
        <dbReference type="Proteomes" id="UP001222027"/>
    </source>
</evidence>
<evidence type="ECO:0000259" key="6">
    <source>
        <dbReference type="PROSITE" id="PS51005"/>
    </source>
</evidence>
<keyword evidence="4" id="KW-0539">Nucleus</keyword>
<evidence type="ECO:0000256" key="2">
    <source>
        <dbReference type="ARBA" id="ARBA00023125"/>
    </source>
</evidence>